<organism evidence="4 5">
    <name type="scientific">Geovibrio thiophilus</name>
    <dbReference type="NCBI Taxonomy" id="139438"/>
    <lineage>
        <taxon>Bacteria</taxon>
        <taxon>Pseudomonadati</taxon>
        <taxon>Deferribacterota</taxon>
        <taxon>Deferribacteres</taxon>
        <taxon>Deferribacterales</taxon>
        <taxon>Geovibrionaceae</taxon>
        <taxon>Geovibrio</taxon>
    </lineage>
</organism>
<dbReference type="PANTHER" id="PTHR46268:SF22">
    <property type="entry name" value="SENSOR PROTEIN KDPD-RELATED"/>
    <property type="match status" value="1"/>
</dbReference>
<comment type="similarity">
    <text evidence="1 2">Belongs to the universal stress protein A family.</text>
</comment>
<dbReference type="AlphaFoldDB" id="A0A3R5X113"/>
<evidence type="ECO:0000256" key="2">
    <source>
        <dbReference type="PIRNR" id="PIRNR006276"/>
    </source>
</evidence>
<accession>A0A3R5X113</accession>
<dbReference type="InterPro" id="IPR006015">
    <property type="entry name" value="Universal_stress_UspA"/>
</dbReference>
<proteinExistence type="inferred from homology"/>
<protein>
    <recommendedName>
        <fullName evidence="2">Universal stress protein</fullName>
    </recommendedName>
</protein>
<dbReference type="PRINTS" id="PR01438">
    <property type="entry name" value="UNVRSLSTRESS"/>
</dbReference>
<feature type="domain" description="UspA" evidence="3">
    <location>
        <begin position="4"/>
        <end position="146"/>
    </location>
</feature>
<evidence type="ECO:0000259" key="3">
    <source>
        <dbReference type="Pfam" id="PF00582"/>
    </source>
</evidence>
<dbReference type="CDD" id="cd00293">
    <property type="entry name" value="USP-like"/>
    <property type="match status" value="1"/>
</dbReference>
<dbReference type="SUPFAM" id="SSF52402">
    <property type="entry name" value="Adenine nucleotide alpha hydrolases-like"/>
    <property type="match status" value="1"/>
</dbReference>
<dbReference type="Gene3D" id="3.40.50.620">
    <property type="entry name" value="HUPs"/>
    <property type="match status" value="1"/>
</dbReference>
<dbReference type="Pfam" id="PF00582">
    <property type="entry name" value="Usp"/>
    <property type="match status" value="1"/>
</dbReference>
<dbReference type="RefSeq" id="WP_128465178.1">
    <property type="nucleotide sequence ID" value="NZ_CP035108.1"/>
</dbReference>
<sequence>MIKIKKILYPTDFSEPSKIALEYAAELAKQFGAELEILHVMFDETQVVSFYLPQVTMQSLSTDIETGSAKQLDEFIQNQPVLKGINYTTTLIKGTPFIEITKHAKETGADMIVIGTHGRTGLDHVLFGSTAEKVVRKAPCPVFTVRPEK</sequence>
<dbReference type="EMBL" id="CP035108">
    <property type="protein sequence ID" value="QAR31891.1"/>
    <property type="molecule type" value="Genomic_DNA"/>
</dbReference>
<keyword evidence="5" id="KW-1185">Reference proteome</keyword>
<dbReference type="KEGG" id="gtl:EP073_00280"/>
<dbReference type="OrthoDB" id="9792500at2"/>
<gene>
    <name evidence="4" type="ORF">EP073_00280</name>
</gene>
<dbReference type="GO" id="GO:0005737">
    <property type="term" value="C:cytoplasm"/>
    <property type="evidence" value="ECO:0007669"/>
    <property type="project" value="UniProtKB-SubCell"/>
</dbReference>
<keyword evidence="2" id="KW-0963">Cytoplasm</keyword>
<dbReference type="Proteomes" id="UP000287502">
    <property type="component" value="Chromosome"/>
</dbReference>
<dbReference type="PANTHER" id="PTHR46268">
    <property type="entry name" value="STRESS RESPONSE PROTEIN NHAX"/>
    <property type="match status" value="1"/>
</dbReference>
<evidence type="ECO:0000313" key="4">
    <source>
        <dbReference type="EMBL" id="QAR31891.1"/>
    </source>
</evidence>
<name>A0A3R5X113_9BACT</name>
<evidence type="ECO:0000256" key="1">
    <source>
        <dbReference type="ARBA" id="ARBA00008791"/>
    </source>
</evidence>
<evidence type="ECO:0000313" key="5">
    <source>
        <dbReference type="Proteomes" id="UP000287502"/>
    </source>
</evidence>
<dbReference type="InterPro" id="IPR014729">
    <property type="entry name" value="Rossmann-like_a/b/a_fold"/>
</dbReference>
<comment type="subcellular location">
    <subcellularLocation>
        <location evidence="2">Cytoplasm</location>
    </subcellularLocation>
</comment>
<dbReference type="PIRSF" id="PIRSF006276">
    <property type="entry name" value="UspA"/>
    <property type="match status" value="1"/>
</dbReference>
<dbReference type="InterPro" id="IPR006016">
    <property type="entry name" value="UspA"/>
</dbReference>
<reference evidence="4 5" key="1">
    <citation type="submission" date="2019-01" db="EMBL/GenBank/DDBJ databases">
        <title>Geovibrio thiophilus DSM 11263, complete genome.</title>
        <authorList>
            <person name="Spring S."/>
            <person name="Bunk B."/>
            <person name="Sproer C."/>
        </authorList>
    </citation>
    <scope>NUCLEOTIDE SEQUENCE [LARGE SCALE GENOMIC DNA]</scope>
    <source>
        <strain evidence="4 5">DSM 11263</strain>
    </source>
</reference>